<evidence type="ECO:0000259" key="5">
    <source>
        <dbReference type="SMART" id="SM00479"/>
    </source>
</evidence>
<reference evidence="6" key="1">
    <citation type="journal article" date="2022" name="bioRxiv">
        <title>Genomics of Preaxostyla Flagellates Illuminates Evolutionary Transitions and the Path Towards Mitochondrial Loss.</title>
        <authorList>
            <person name="Novak L.V.F."/>
            <person name="Treitli S.C."/>
            <person name="Pyrih J."/>
            <person name="Halakuc P."/>
            <person name="Pipaliya S.V."/>
            <person name="Vacek V."/>
            <person name="Brzon O."/>
            <person name="Soukal P."/>
            <person name="Eme L."/>
            <person name="Dacks J.B."/>
            <person name="Karnkowska A."/>
            <person name="Elias M."/>
            <person name="Hampl V."/>
        </authorList>
    </citation>
    <scope>NUCLEOTIDE SEQUENCE</scope>
    <source>
        <strain evidence="6">RCP-MX</strain>
    </source>
</reference>
<name>A0ABQ8UD35_9EUKA</name>
<keyword evidence="2" id="KW-0378">Hydrolase</keyword>
<evidence type="ECO:0000313" key="7">
    <source>
        <dbReference type="Proteomes" id="UP001141327"/>
    </source>
</evidence>
<feature type="compositionally biased region" description="Low complexity" evidence="4">
    <location>
        <begin position="457"/>
        <end position="466"/>
    </location>
</feature>
<dbReference type="Proteomes" id="UP001141327">
    <property type="component" value="Unassembled WGS sequence"/>
</dbReference>
<feature type="region of interest" description="Disordered" evidence="4">
    <location>
        <begin position="898"/>
        <end position="936"/>
    </location>
</feature>
<dbReference type="SUPFAM" id="SSF53098">
    <property type="entry name" value="Ribonuclease H-like"/>
    <property type="match status" value="1"/>
</dbReference>
<keyword evidence="7" id="KW-1185">Reference proteome</keyword>
<dbReference type="InterPro" id="IPR013520">
    <property type="entry name" value="Ribonucl_H"/>
</dbReference>
<feature type="compositionally biased region" description="Low complexity" evidence="4">
    <location>
        <begin position="227"/>
        <end position="240"/>
    </location>
</feature>
<feature type="region of interest" description="Disordered" evidence="4">
    <location>
        <begin position="772"/>
        <end position="804"/>
    </location>
</feature>
<dbReference type="Gene3D" id="3.30.420.10">
    <property type="entry name" value="Ribonuclease H-like superfamily/Ribonuclease H"/>
    <property type="match status" value="1"/>
</dbReference>
<dbReference type="CDD" id="cd06127">
    <property type="entry name" value="DEDDh"/>
    <property type="match status" value="1"/>
</dbReference>
<sequence length="936" mass="96262">MEDPDDDEEMRANPPSVPPITAPRVIVFDTETTGFQTFDQIIEIAAVEVMDGDKTGVHFHSYLKRDARSCAPAFRVHHLSQEFLELHQSPERVFKCFLRWVGDAPLVAHNASFDRRMLNQDLARLGMGPLAPERFFCTQRTFRHLYPGRRCGLDEALATCGIAQSKRSSHSALRDAILTASLYRHLATCPLRMPIVPRAMLEPLPAGPAPTAPVTPTAPAPAPPTAAPTAATPQAAGDPAAPVPPSQSLSPIRGVAARPNGISGDGGDGGPRYHFGWGAAASAADVDARPGAGTSLLPQRKRTRRLPATFLAVAAPTRLMVPPGLIAVTPAQVGSPLPFEVGPAAPADQTRPRPPSPPLDSAAVAPAGTHPEPASGMLGRPPPPGGEDPLWGVTGAAARQGAPPPDANDDELHGSLALPAPRRYRWSGESSPSGPCPGPPPLIPTAMPPQELGHIRPSSAGAAAGWPSPPPAAQGPGGRMPSPPRPRSASPSGEPGPDTMSLSVAAELLAGLDRCDQPTPPPPDGPPPEGATSRAAADGAPGPALRPVPCPLSSGSPVRPPVTGGDTPLGGAAPADLSPSGAPQTQGPPGEGYSSLPRLASPVRLFIAHSPTRAARPAQPCPAAPVPMPAVTPGSVSSGDCVPSSLARIDERPGPPPPAVVLGRLEETAGIPEPGGSGLQAWRGQLVERLRAAQADARMTALLTGLEPPPIPLASIFGPPPDAAPAPPGVGTVSSRSSGDPGARSTTRVALLGSLRPQTIPKGLRAAVVRAPGELAPSGPSHRAGKKGAAERRGPPPGAPDRAEEAEAEAALGRLWGGPEEADRRAEAVHFFETATPALIRERVGASGSEAETVVRLRPFRSYGRLVEGLGPVFGMARLAGWLRAVLETPRGRPFELADPLAPAAGRGVTGSASGGSSQHTRMTSASRSVFHEIEQ</sequence>
<dbReference type="PANTHER" id="PTHR30231">
    <property type="entry name" value="DNA POLYMERASE III SUBUNIT EPSILON"/>
    <property type="match status" value="1"/>
</dbReference>
<dbReference type="Pfam" id="PF00929">
    <property type="entry name" value="RNase_T"/>
    <property type="match status" value="1"/>
</dbReference>
<organism evidence="6 7">
    <name type="scientific">Paratrimastix pyriformis</name>
    <dbReference type="NCBI Taxonomy" id="342808"/>
    <lineage>
        <taxon>Eukaryota</taxon>
        <taxon>Metamonada</taxon>
        <taxon>Preaxostyla</taxon>
        <taxon>Paratrimastigidae</taxon>
        <taxon>Paratrimastix</taxon>
    </lineage>
</organism>
<evidence type="ECO:0000313" key="6">
    <source>
        <dbReference type="EMBL" id="KAJ4455300.1"/>
    </source>
</evidence>
<evidence type="ECO:0000256" key="1">
    <source>
        <dbReference type="ARBA" id="ARBA00022722"/>
    </source>
</evidence>
<dbReference type="InterPro" id="IPR036397">
    <property type="entry name" value="RNaseH_sf"/>
</dbReference>
<keyword evidence="3" id="KW-0269">Exonuclease</keyword>
<feature type="compositionally biased region" description="Pro residues" evidence="4">
    <location>
        <begin position="434"/>
        <end position="447"/>
    </location>
</feature>
<proteinExistence type="predicted"/>
<protein>
    <submittedName>
        <fullName evidence="6">DNA polymerase III subunit epsilon</fullName>
    </submittedName>
</protein>
<feature type="compositionally biased region" description="Pro residues" evidence="4">
    <location>
        <begin position="207"/>
        <end position="226"/>
    </location>
</feature>
<dbReference type="EMBL" id="JAPMOS010000112">
    <property type="protein sequence ID" value="KAJ4455300.1"/>
    <property type="molecule type" value="Genomic_DNA"/>
</dbReference>
<dbReference type="SMART" id="SM00479">
    <property type="entry name" value="EXOIII"/>
    <property type="match status" value="1"/>
</dbReference>
<feature type="compositionally biased region" description="Low complexity" evidence="4">
    <location>
        <begin position="487"/>
        <end position="497"/>
    </location>
</feature>
<evidence type="ECO:0000256" key="4">
    <source>
        <dbReference type="SAM" id="MobiDB-lite"/>
    </source>
</evidence>
<feature type="compositionally biased region" description="Polar residues" evidence="4">
    <location>
        <begin position="732"/>
        <end position="748"/>
    </location>
</feature>
<dbReference type="InterPro" id="IPR012337">
    <property type="entry name" value="RNaseH-like_sf"/>
</dbReference>
<dbReference type="InterPro" id="IPR006054">
    <property type="entry name" value="DnaQ"/>
</dbReference>
<evidence type="ECO:0000256" key="2">
    <source>
        <dbReference type="ARBA" id="ARBA00022801"/>
    </source>
</evidence>
<feature type="compositionally biased region" description="Pro residues" evidence="4">
    <location>
        <begin position="518"/>
        <end position="529"/>
    </location>
</feature>
<dbReference type="PANTHER" id="PTHR30231:SF4">
    <property type="entry name" value="PROTEIN NEN2"/>
    <property type="match status" value="1"/>
</dbReference>
<evidence type="ECO:0000256" key="3">
    <source>
        <dbReference type="ARBA" id="ARBA00022839"/>
    </source>
</evidence>
<comment type="caution">
    <text evidence="6">The sequence shown here is derived from an EMBL/GenBank/DDBJ whole genome shotgun (WGS) entry which is preliminary data.</text>
</comment>
<feature type="compositionally biased region" description="Polar residues" evidence="4">
    <location>
        <begin position="911"/>
        <end position="928"/>
    </location>
</feature>
<gene>
    <name evidence="6" type="ORF">PAPYR_9765</name>
</gene>
<feature type="region of interest" description="Disordered" evidence="4">
    <location>
        <begin position="720"/>
        <end position="752"/>
    </location>
</feature>
<dbReference type="NCBIfam" id="TIGR00573">
    <property type="entry name" value="dnaq"/>
    <property type="match status" value="1"/>
</dbReference>
<accession>A0ABQ8UD35</accession>
<feature type="region of interest" description="Disordered" evidence="4">
    <location>
        <begin position="207"/>
        <end position="269"/>
    </location>
</feature>
<feature type="region of interest" description="Disordered" evidence="4">
    <location>
        <begin position="339"/>
        <end position="597"/>
    </location>
</feature>
<keyword evidence="1" id="KW-0540">Nuclease</keyword>
<feature type="domain" description="Exonuclease" evidence="5">
    <location>
        <begin position="24"/>
        <end position="192"/>
    </location>
</feature>